<evidence type="ECO:0000256" key="1">
    <source>
        <dbReference type="SAM" id="MobiDB-lite"/>
    </source>
</evidence>
<name>A0A4S2N3I5_9PEZI</name>
<dbReference type="EMBL" id="ML220113">
    <property type="protein sequence ID" value="TGZ83822.1"/>
    <property type="molecule type" value="Genomic_DNA"/>
</dbReference>
<gene>
    <name evidence="2" type="ORF">EX30DRAFT_92639</name>
</gene>
<dbReference type="InParanoid" id="A0A4S2N3I5"/>
<sequence length="95" mass="10661">MFPGLWVAGAAGIRSDRAEEERGWAKSRGGRERRGFRDHGEGRGLGEHAWEPRRAINRPKRPRQRPMPVEPLPEWNGGGVVAACREAVVEYRSSS</sequence>
<dbReference type="Proteomes" id="UP000298138">
    <property type="component" value="Unassembled WGS sequence"/>
</dbReference>
<dbReference type="AlphaFoldDB" id="A0A4S2N3I5"/>
<organism evidence="2 3">
    <name type="scientific">Ascodesmis nigricans</name>
    <dbReference type="NCBI Taxonomy" id="341454"/>
    <lineage>
        <taxon>Eukaryota</taxon>
        <taxon>Fungi</taxon>
        <taxon>Dikarya</taxon>
        <taxon>Ascomycota</taxon>
        <taxon>Pezizomycotina</taxon>
        <taxon>Pezizomycetes</taxon>
        <taxon>Pezizales</taxon>
        <taxon>Ascodesmidaceae</taxon>
        <taxon>Ascodesmis</taxon>
    </lineage>
</organism>
<feature type="compositionally biased region" description="Basic residues" evidence="1">
    <location>
        <begin position="55"/>
        <end position="64"/>
    </location>
</feature>
<accession>A0A4S2N3I5</accession>
<feature type="region of interest" description="Disordered" evidence="1">
    <location>
        <begin position="14"/>
        <end position="76"/>
    </location>
</feature>
<protein>
    <submittedName>
        <fullName evidence="2">Uncharacterized protein</fullName>
    </submittedName>
</protein>
<evidence type="ECO:0000313" key="3">
    <source>
        <dbReference type="Proteomes" id="UP000298138"/>
    </source>
</evidence>
<feature type="compositionally biased region" description="Basic and acidic residues" evidence="1">
    <location>
        <begin position="14"/>
        <end position="54"/>
    </location>
</feature>
<evidence type="ECO:0000313" key="2">
    <source>
        <dbReference type="EMBL" id="TGZ83822.1"/>
    </source>
</evidence>
<keyword evidence="3" id="KW-1185">Reference proteome</keyword>
<reference evidence="2 3" key="1">
    <citation type="submission" date="2019-04" db="EMBL/GenBank/DDBJ databases">
        <title>Comparative genomics and transcriptomics to analyze fruiting body development in filamentous ascomycetes.</title>
        <authorList>
            <consortium name="DOE Joint Genome Institute"/>
            <person name="Lutkenhaus R."/>
            <person name="Traeger S."/>
            <person name="Breuer J."/>
            <person name="Kuo A."/>
            <person name="Lipzen A."/>
            <person name="Pangilinan J."/>
            <person name="Dilworth D."/>
            <person name="Sandor L."/>
            <person name="Poggeler S."/>
            <person name="Barry K."/>
            <person name="Grigoriev I.V."/>
            <person name="Nowrousian M."/>
        </authorList>
    </citation>
    <scope>NUCLEOTIDE SEQUENCE [LARGE SCALE GENOMIC DNA]</scope>
    <source>
        <strain evidence="2 3">CBS 389.68</strain>
    </source>
</reference>
<proteinExistence type="predicted"/>